<sequence>MDFDDDVKLQHLHYLINSLLPFLKQIREEQMEEIAMEALTEATTAPHQSLIFIEVVQNAHTSSVLVAVVKYERMALLIKEKLISGSDYIHGGDPLPATVHENSSTSQSGSATKWVAENDGRLCCPPKEIGGCGNSLLELKRILPEGWISNLEARAECVLNNLRIDQPNLMSFSLETSGDMYLRAANREGSDDNYLYCPASKDVSKKEEFIRFRHHWAKGEPVIVRQVMEQTTGLSWEPMVMWRALCEHVDPNVTSKMSDLKDWPPSDKFEDLLPRHCDEFISALPFREYTDPRMGFLNLAVKLPPDVLKPDLGPKTYIAYGMDQELGRGDSVTKLHCDMSDAQLAIEKLKRRHRTQDEREKNGNLVRCGNGFNGGKDESISSNENIVSERGVSSYDLPPQEDTKETGGALWDIFRREDVPMLEEYLSKHSKEFRHTYGCPVSQWVGEAVFIPAGCPHQVRNLKSCTKVAVDFVSPENVHECIRLTDEFRKLPSGHKAREDKLEIKKMVLNAMDKALADFEELMHAR</sequence>
<dbReference type="PROSITE" id="PS51184">
    <property type="entry name" value="JMJC"/>
    <property type="match status" value="1"/>
</dbReference>
<evidence type="ECO:0000313" key="7">
    <source>
        <dbReference type="EMBL" id="KVI09366.1"/>
    </source>
</evidence>
<dbReference type="EMBL" id="LEKV01001063">
    <property type="protein sequence ID" value="KVI09366.1"/>
    <property type="molecule type" value="Genomic_DNA"/>
</dbReference>
<evidence type="ECO:0000256" key="4">
    <source>
        <dbReference type="ARBA" id="ARBA00023242"/>
    </source>
</evidence>
<evidence type="ECO:0000256" key="1">
    <source>
        <dbReference type="ARBA" id="ARBA00004123"/>
    </source>
</evidence>
<evidence type="ECO:0000256" key="3">
    <source>
        <dbReference type="ARBA" id="ARBA00022723"/>
    </source>
</evidence>
<evidence type="ECO:0000256" key="5">
    <source>
        <dbReference type="SAM" id="Coils"/>
    </source>
</evidence>
<dbReference type="OMA" id="NFNDCRS"/>
<evidence type="ECO:0000313" key="8">
    <source>
        <dbReference type="Proteomes" id="UP000243975"/>
    </source>
</evidence>
<dbReference type="SMART" id="SM00558">
    <property type="entry name" value="JmjC"/>
    <property type="match status" value="1"/>
</dbReference>
<dbReference type="GO" id="GO:0046872">
    <property type="term" value="F:metal ion binding"/>
    <property type="evidence" value="ECO:0007669"/>
    <property type="project" value="UniProtKB-KW"/>
</dbReference>
<dbReference type="Gramene" id="KVI09366">
    <property type="protein sequence ID" value="KVI09366"/>
    <property type="gene ID" value="Ccrd_012234"/>
</dbReference>
<comment type="similarity">
    <text evidence="2">Belongs to the JARID1 histone demethylase family.</text>
</comment>
<protein>
    <submittedName>
        <fullName evidence="7">JmjC domain-containing protein</fullName>
    </submittedName>
</protein>
<organism evidence="7 8">
    <name type="scientific">Cynara cardunculus var. scolymus</name>
    <name type="common">Globe artichoke</name>
    <name type="synonym">Cynara scolymus</name>
    <dbReference type="NCBI Taxonomy" id="59895"/>
    <lineage>
        <taxon>Eukaryota</taxon>
        <taxon>Viridiplantae</taxon>
        <taxon>Streptophyta</taxon>
        <taxon>Embryophyta</taxon>
        <taxon>Tracheophyta</taxon>
        <taxon>Spermatophyta</taxon>
        <taxon>Magnoliopsida</taxon>
        <taxon>eudicotyledons</taxon>
        <taxon>Gunneridae</taxon>
        <taxon>Pentapetalae</taxon>
        <taxon>asterids</taxon>
        <taxon>campanulids</taxon>
        <taxon>Asterales</taxon>
        <taxon>Asteraceae</taxon>
        <taxon>Carduoideae</taxon>
        <taxon>Cardueae</taxon>
        <taxon>Carduinae</taxon>
        <taxon>Cynara</taxon>
    </lineage>
</organism>
<name>A0A103YHS7_CYNCS</name>
<dbReference type="Proteomes" id="UP000243975">
    <property type="component" value="Unassembled WGS sequence"/>
</dbReference>
<dbReference type="GO" id="GO:0000785">
    <property type="term" value="C:chromatin"/>
    <property type="evidence" value="ECO:0007669"/>
    <property type="project" value="TreeGrafter"/>
</dbReference>
<dbReference type="InterPro" id="IPR045109">
    <property type="entry name" value="LSDs-like"/>
</dbReference>
<dbReference type="PANTHER" id="PTHR12549">
    <property type="entry name" value="JMJC DOMAIN-CONTAINING HISTONE DEMETHYLATION PROTEIN"/>
    <property type="match status" value="1"/>
</dbReference>
<dbReference type="GO" id="GO:0031490">
    <property type="term" value="F:chromatin DNA binding"/>
    <property type="evidence" value="ECO:0007669"/>
    <property type="project" value="TreeGrafter"/>
</dbReference>
<proteinExistence type="inferred from homology"/>
<dbReference type="GO" id="GO:0006357">
    <property type="term" value="P:regulation of transcription by RNA polymerase II"/>
    <property type="evidence" value="ECO:0007669"/>
    <property type="project" value="TreeGrafter"/>
</dbReference>
<keyword evidence="3" id="KW-0479">Metal-binding</keyword>
<keyword evidence="4" id="KW-0539">Nucleus</keyword>
<dbReference type="Gene3D" id="2.60.120.650">
    <property type="entry name" value="Cupin"/>
    <property type="match status" value="2"/>
</dbReference>
<keyword evidence="5" id="KW-0175">Coiled coil</keyword>
<dbReference type="Pfam" id="PF02373">
    <property type="entry name" value="JmjC"/>
    <property type="match status" value="1"/>
</dbReference>
<accession>A0A103YHS7</accession>
<dbReference type="GO" id="GO:0032454">
    <property type="term" value="F:histone H3K9 demethylase activity"/>
    <property type="evidence" value="ECO:0007669"/>
    <property type="project" value="InterPro"/>
</dbReference>
<feature type="coiled-coil region" evidence="5">
    <location>
        <begin position="332"/>
        <end position="359"/>
    </location>
</feature>
<keyword evidence="8" id="KW-1185">Reference proteome</keyword>
<gene>
    <name evidence="7" type="ORF">Ccrd_012234</name>
</gene>
<dbReference type="GO" id="GO:0003712">
    <property type="term" value="F:transcription coregulator activity"/>
    <property type="evidence" value="ECO:0007669"/>
    <property type="project" value="TreeGrafter"/>
</dbReference>
<dbReference type="AlphaFoldDB" id="A0A103YHS7"/>
<comment type="subcellular location">
    <subcellularLocation>
        <location evidence="1">Nucleus</location>
    </subcellularLocation>
</comment>
<dbReference type="GO" id="GO:0000118">
    <property type="term" value="C:histone deacetylase complex"/>
    <property type="evidence" value="ECO:0007669"/>
    <property type="project" value="TreeGrafter"/>
</dbReference>
<dbReference type="InterPro" id="IPR003347">
    <property type="entry name" value="JmjC_dom"/>
</dbReference>
<dbReference type="SUPFAM" id="SSF51197">
    <property type="entry name" value="Clavaminate synthase-like"/>
    <property type="match status" value="1"/>
</dbReference>
<feature type="domain" description="JmjC" evidence="6">
    <location>
        <begin position="292"/>
        <end position="489"/>
    </location>
</feature>
<dbReference type="PANTHER" id="PTHR12549:SF37">
    <property type="entry name" value="LYSINE-SPECIFIC DEMETHYLASE JMJ26"/>
    <property type="match status" value="1"/>
</dbReference>
<evidence type="ECO:0000259" key="6">
    <source>
        <dbReference type="PROSITE" id="PS51184"/>
    </source>
</evidence>
<evidence type="ECO:0000256" key="2">
    <source>
        <dbReference type="ARBA" id="ARBA00006801"/>
    </source>
</evidence>
<reference evidence="7 8" key="1">
    <citation type="journal article" date="2016" name="Sci. Rep.">
        <title>The genome sequence of the outbreeding globe artichoke constructed de novo incorporating a phase-aware low-pass sequencing strategy of F1 progeny.</title>
        <authorList>
            <person name="Scaglione D."/>
            <person name="Reyes-Chin-Wo S."/>
            <person name="Acquadro A."/>
            <person name="Froenicke L."/>
            <person name="Portis E."/>
            <person name="Beitel C."/>
            <person name="Tirone M."/>
            <person name="Mauro R."/>
            <person name="Lo Monaco A."/>
            <person name="Mauromicale G."/>
            <person name="Faccioli P."/>
            <person name="Cattivelli L."/>
            <person name="Rieseberg L."/>
            <person name="Michelmore R."/>
            <person name="Lanteri S."/>
        </authorList>
    </citation>
    <scope>NUCLEOTIDE SEQUENCE [LARGE SCALE GENOMIC DNA]</scope>
    <source>
        <strain evidence="7">2C</strain>
    </source>
</reference>
<comment type="caution">
    <text evidence="7">The sequence shown here is derived from an EMBL/GenBank/DDBJ whole genome shotgun (WGS) entry which is preliminary data.</text>
</comment>